<dbReference type="Bgee" id="ENSOANG00000006926">
    <property type="expression patterns" value="Expressed in liver and 5 other cell types or tissues"/>
</dbReference>
<keyword evidence="5" id="KW-1015">Disulfide bond</keyword>
<keyword evidence="6" id="KW-0732">Signal</keyword>
<gene>
    <name evidence="8" type="primary">LOC103170563</name>
</gene>
<reference evidence="8" key="3">
    <citation type="submission" date="2025-09" db="UniProtKB">
        <authorList>
            <consortium name="Ensembl"/>
        </authorList>
    </citation>
    <scope>IDENTIFICATION</scope>
    <source>
        <strain evidence="8">Glennie</strain>
    </source>
</reference>
<evidence type="ECO:0000256" key="5">
    <source>
        <dbReference type="ARBA" id="ARBA00023157"/>
    </source>
</evidence>
<evidence type="ECO:0000256" key="3">
    <source>
        <dbReference type="ARBA" id="ARBA00022514"/>
    </source>
</evidence>
<dbReference type="STRING" id="9258.ENSOANP00000011034"/>
<dbReference type="PRINTS" id="PR00437">
    <property type="entry name" value="SMALLCYTKCXC"/>
</dbReference>
<dbReference type="PANTHER" id="PTHR12015:SF210">
    <property type="entry name" value="C-X-C MOTIF CHEMOKINE 9"/>
    <property type="match status" value="1"/>
</dbReference>
<dbReference type="InterPro" id="IPR018048">
    <property type="entry name" value="Chemokine_CXC_CS"/>
</dbReference>
<dbReference type="SUPFAM" id="SSF54117">
    <property type="entry name" value="Interleukin 8-like chemokines"/>
    <property type="match status" value="1"/>
</dbReference>
<feature type="chain" id="PRO_5028502406" description="C-X-C motif chemokine" evidence="6">
    <location>
        <begin position="28"/>
        <end position="137"/>
    </location>
</feature>
<sequence length="137" mass="14776">SGMSRAGVAPVLLAVPLLMLALAPVRGQGSGSPLHGPGRCRCLENSSKFIHPNALAKLEFLPKSSSCSNNEVIATLKKSKEEICLNPDSRNVKKLLDTILKKNQVRGREIRPRMIILLPVIQSAVFIEGLLGAEHCT</sequence>
<dbReference type="AlphaFoldDB" id="F7EHS9"/>
<dbReference type="CDD" id="cd00273">
    <property type="entry name" value="Chemokine_CXC"/>
    <property type="match status" value="1"/>
</dbReference>
<dbReference type="eggNOG" id="ENOG502S7MM">
    <property type="taxonomic scope" value="Eukaryota"/>
</dbReference>
<organism evidence="8 9">
    <name type="scientific">Ornithorhynchus anatinus</name>
    <name type="common">Duckbill platypus</name>
    <dbReference type="NCBI Taxonomy" id="9258"/>
    <lineage>
        <taxon>Eukaryota</taxon>
        <taxon>Metazoa</taxon>
        <taxon>Chordata</taxon>
        <taxon>Craniata</taxon>
        <taxon>Vertebrata</taxon>
        <taxon>Euteleostomi</taxon>
        <taxon>Mammalia</taxon>
        <taxon>Monotremata</taxon>
        <taxon>Ornithorhynchidae</taxon>
        <taxon>Ornithorhynchus</taxon>
    </lineage>
</organism>
<accession>F7EHS9</accession>
<dbReference type="OMA" id="REIRPRM"/>
<keyword evidence="4 6" id="KW-0964">Secreted</keyword>
<dbReference type="PANTHER" id="PTHR12015">
    <property type="entry name" value="SMALL INDUCIBLE CYTOKINE A"/>
    <property type="match status" value="1"/>
</dbReference>
<dbReference type="InParanoid" id="F7EHS9"/>
<reference evidence="8 9" key="1">
    <citation type="journal article" date="2008" name="Nature">
        <title>Genome analysis of the platypus reveals unique signatures of evolution.</title>
        <authorList>
            <person name="Warren W.C."/>
            <person name="Hillier L.W."/>
            <person name="Marshall Graves J.A."/>
            <person name="Birney E."/>
            <person name="Ponting C.P."/>
            <person name="Grutzner F."/>
            <person name="Belov K."/>
            <person name="Miller W."/>
            <person name="Clarke L."/>
            <person name="Chinwalla A.T."/>
            <person name="Yang S.P."/>
            <person name="Heger A."/>
            <person name="Locke D.P."/>
            <person name="Miethke P."/>
            <person name="Waters P.D."/>
            <person name="Veyrunes F."/>
            <person name="Fulton L."/>
            <person name="Fulton B."/>
            <person name="Graves T."/>
            <person name="Wallis J."/>
            <person name="Puente X.S."/>
            <person name="Lopez-Otin C."/>
            <person name="Ordonez G.R."/>
            <person name="Eichler E.E."/>
            <person name="Chen L."/>
            <person name="Cheng Z."/>
            <person name="Deakin J.E."/>
            <person name="Alsop A."/>
            <person name="Thompson K."/>
            <person name="Kirby P."/>
            <person name="Papenfuss A.T."/>
            <person name="Wakefield M.J."/>
            <person name="Olender T."/>
            <person name="Lancet D."/>
            <person name="Huttley G.A."/>
            <person name="Smit A.F."/>
            <person name="Pask A."/>
            <person name="Temple-Smith P."/>
            <person name="Batzer M.A."/>
            <person name="Walker J.A."/>
            <person name="Konkel M.K."/>
            <person name="Harris R.S."/>
            <person name="Whittington C.M."/>
            <person name="Wong E.S."/>
            <person name="Gemmell N.J."/>
            <person name="Buschiazzo E."/>
            <person name="Vargas Jentzsch I.M."/>
            <person name="Merkel A."/>
            <person name="Schmitz J."/>
            <person name="Zemann A."/>
            <person name="Churakov G."/>
            <person name="Kriegs J.O."/>
            <person name="Brosius J."/>
            <person name="Murchison E.P."/>
            <person name="Sachidanandam R."/>
            <person name="Smith C."/>
            <person name="Hannon G.J."/>
            <person name="Tsend-Ayush E."/>
            <person name="McMillan D."/>
            <person name="Attenborough R."/>
            <person name="Rens W."/>
            <person name="Ferguson-Smith M."/>
            <person name="Lefevre C.M."/>
            <person name="Sharp J.A."/>
            <person name="Nicholas K.R."/>
            <person name="Ray D.A."/>
            <person name="Kube M."/>
            <person name="Reinhardt R."/>
            <person name="Pringle T.H."/>
            <person name="Taylor J."/>
            <person name="Jones R.C."/>
            <person name="Nixon B."/>
            <person name="Dacheux J.L."/>
            <person name="Niwa H."/>
            <person name="Sekita Y."/>
            <person name="Huang X."/>
            <person name="Stark A."/>
            <person name="Kheradpour P."/>
            <person name="Kellis M."/>
            <person name="Flicek P."/>
            <person name="Chen Y."/>
            <person name="Webber C."/>
            <person name="Hardison R."/>
            <person name="Nelson J."/>
            <person name="Hallsworth-Pepin K."/>
            <person name="Delehaunty K."/>
            <person name="Markovic C."/>
            <person name="Minx P."/>
            <person name="Feng Y."/>
            <person name="Kremitzki C."/>
            <person name="Mitreva M."/>
            <person name="Glasscock J."/>
            <person name="Wylie T."/>
            <person name="Wohldmann P."/>
            <person name="Thiru P."/>
            <person name="Nhan M.N."/>
            <person name="Pohl C.S."/>
            <person name="Smith S.M."/>
            <person name="Hou S."/>
            <person name="Nefedov M."/>
            <person name="de Jong P.J."/>
            <person name="Renfree M.B."/>
            <person name="Mardis E.R."/>
            <person name="Wilson R.K."/>
        </authorList>
    </citation>
    <scope>NUCLEOTIDE SEQUENCE [LARGE SCALE GENOMIC DNA]</scope>
    <source>
        <strain evidence="8 9">Glennie</strain>
    </source>
</reference>
<evidence type="ECO:0000256" key="4">
    <source>
        <dbReference type="ARBA" id="ARBA00022525"/>
    </source>
</evidence>
<keyword evidence="3 6" id="KW-0202">Cytokine</keyword>
<dbReference type="Ensembl" id="ENSOANT00000011036.2">
    <property type="protein sequence ID" value="ENSOANP00000011034.2"/>
    <property type="gene ID" value="ENSOANG00000006926.2"/>
</dbReference>
<dbReference type="GO" id="GO:0008009">
    <property type="term" value="F:chemokine activity"/>
    <property type="evidence" value="ECO:0000318"/>
    <property type="project" value="GO_Central"/>
</dbReference>
<dbReference type="GO" id="GO:0070098">
    <property type="term" value="P:chemokine-mediated signaling pathway"/>
    <property type="evidence" value="ECO:0000318"/>
    <property type="project" value="GO_Central"/>
</dbReference>
<dbReference type="GO" id="GO:0006955">
    <property type="term" value="P:immune response"/>
    <property type="evidence" value="ECO:0007669"/>
    <property type="project" value="InterPro"/>
</dbReference>
<dbReference type="GO" id="GO:0030593">
    <property type="term" value="P:neutrophil chemotaxis"/>
    <property type="evidence" value="ECO:0000318"/>
    <property type="project" value="GO_Central"/>
</dbReference>
<keyword evidence="9" id="KW-1185">Reference proteome</keyword>
<dbReference type="Proteomes" id="UP000002279">
    <property type="component" value="Chromosome 10"/>
</dbReference>
<comment type="similarity">
    <text evidence="2 6">Belongs to the intercrine alpha (chemokine CxC) family.</text>
</comment>
<dbReference type="GO" id="GO:0006954">
    <property type="term" value="P:inflammatory response"/>
    <property type="evidence" value="ECO:0000318"/>
    <property type="project" value="GO_Central"/>
</dbReference>
<dbReference type="FunFam" id="2.40.50.40:FF:000004">
    <property type="entry name" value="C-X-C motif chemokine"/>
    <property type="match status" value="1"/>
</dbReference>
<comment type="subcellular location">
    <subcellularLocation>
        <location evidence="1 6">Secreted</location>
    </subcellularLocation>
</comment>
<dbReference type="InterPro" id="IPR036048">
    <property type="entry name" value="Interleukin_8-like_sf"/>
</dbReference>
<evidence type="ECO:0000256" key="2">
    <source>
        <dbReference type="ARBA" id="ARBA00010665"/>
    </source>
</evidence>
<dbReference type="InterPro" id="IPR001089">
    <property type="entry name" value="Chemokine_CXC"/>
</dbReference>
<dbReference type="GO" id="GO:0071222">
    <property type="term" value="P:cellular response to lipopolysaccharide"/>
    <property type="evidence" value="ECO:0000318"/>
    <property type="project" value="GO_Central"/>
</dbReference>
<evidence type="ECO:0000313" key="9">
    <source>
        <dbReference type="Proteomes" id="UP000002279"/>
    </source>
</evidence>
<feature type="domain" description="Chemokine interleukin-8-like" evidence="7">
    <location>
        <begin position="37"/>
        <end position="99"/>
    </location>
</feature>
<evidence type="ECO:0000313" key="8">
    <source>
        <dbReference type="Ensembl" id="ENSOANP00000011034.2"/>
    </source>
</evidence>
<evidence type="ECO:0000256" key="1">
    <source>
        <dbReference type="ARBA" id="ARBA00004613"/>
    </source>
</evidence>
<dbReference type="PRINTS" id="PR00436">
    <property type="entry name" value="INTERLEUKIN8"/>
</dbReference>
<protein>
    <recommendedName>
        <fullName evidence="6">C-X-C motif chemokine</fullName>
    </recommendedName>
</protein>
<keyword evidence="6" id="KW-0145">Chemotaxis</keyword>
<dbReference type="InterPro" id="IPR033899">
    <property type="entry name" value="CXC_Chemokine_domain"/>
</dbReference>
<dbReference type="SMART" id="SM00199">
    <property type="entry name" value="SCY"/>
    <property type="match status" value="1"/>
</dbReference>
<dbReference type="Gene3D" id="2.40.50.40">
    <property type="match status" value="1"/>
</dbReference>
<dbReference type="InterPro" id="IPR001811">
    <property type="entry name" value="Chemokine_IL8-like_dom"/>
</dbReference>
<name>F7EHS9_ORNAN</name>
<dbReference type="GO" id="GO:0045236">
    <property type="term" value="F:CXCR chemokine receptor binding"/>
    <property type="evidence" value="ECO:0000318"/>
    <property type="project" value="GO_Central"/>
</dbReference>
<dbReference type="HOGENOM" id="CLU_143902_2_2_1"/>
<dbReference type="GeneTree" id="ENSGT00940000162559"/>
<dbReference type="FunCoup" id="F7EHS9">
    <property type="interactions" value="680"/>
</dbReference>
<dbReference type="PROSITE" id="PS00471">
    <property type="entry name" value="SMALL_CYTOKINES_CXC"/>
    <property type="match status" value="1"/>
</dbReference>
<feature type="signal peptide" evidence="6">
    <location>
        <begin position="1"/>
        <end position="27"/>
    </location>
</feature>
<dbReference type="InterPro" id="IPR039809">
    <property type="entry name" value="Chemokine_b/g/d"/>
</dbReference>
<dbReference type="Pfam" id="PF00048">
    <property type="entry name" value="IL8"/>
    <property type="match status" value="1"/>
</dbReference>
<proteinExistence type="inferred from homology"/>
<reference evidence="8" key="2">
    <citation type="submission" date="2025-08" db="UniProtKB">
        <authorList>
            <consortium name="Ensembl"/>
        </authorList>
    </citation>
    <scope>IDENTIFICATION</scope>
    <source>
        <strain evidence="8">Glennie</strain>
    </source>
</reference>
<evidence type="ECO:0000256" key="6">
    <source>
        <dbReference type="RuleBase" id="RU361149"/>
    </source>
</evidence>
<dbReference type="GO" id="GO:0005615">
    <property type="term" value="C:extracellular space"/>
    <property type="evidence" value="ECO:0000318"/>
    <property type="project" value="GO_Central"/>
</dbReference>
<evidence type="ECO:0000259" key="7">
    <source>
        <dbReference type="SMART" id="SM00199"/>
    </source>
</evidence>